<evidence type="ECO:0000313" key="1">
    <source>
        <dbReference type="EMBL" id="HAE95008.1"/>
    </source>
</evidence>
<evidence type="ECO:0000313" key="3">
    <source>
        <dbReference type="Proteomes" id="UP000024547"/>
    </source>
</evidence>
<dbReference type="PATRIC" id="fig|1280948.3.peg.875"/>
<dbReference type="OrthoDB" id="7359918at2"/>
<dbReference type="Pfam" id="PF20319">
    <property type="entry name" value="DUF6614"/>
    <property type="match status" value="1"/>
</dbReference>
<evidence type="ECO:0000313" key="4">
    <source>
        <dbReference type="Proteomes" id="UP000259173"/>
    </source>
</evidence>
<dbReference type="InterPro" id="IPR046722">
    <property type="entry name" value="DUF6614"/>
</dbReference>
<keyword evidence="3" id="KW-1185">Reference proteome</keyword>
<accession>A0A059EAI5</accession>
<comment type="caution">
    <text evidence="2">The sequence shown here is derived from an EMBL/GenBank/DDBJ whole genome shotgun (WGS) entry which is preliminary data.</text>
</comment>
<reference evidence="1 4" key="2">
    <citation type="journal article" date="2018" name="Nat. Biotechnol.">
        <title>A standardized bacterial taxonomy based on genome phylogeny substantially revises the tree of life.</title>
        <authorList>
            <person name="Parks D.H."/>
            <person name="Chuvochina M."/>
            <person name="Waite D.W."/>
            <person name="Rinke C."/>
            <person name="Skarshewski A."/>
            <person name="Chaumeil P.A."/>
            <person name="Hugenholtz P."/>
        </authorList>
    </citation>
    <scope>NUCLEOTIDE SEQUENCE [LARGE SCALE GENOMIC DNA]</scope>
    <source>
        <strain evidence="1">UBA8557</strain>
    </source>
</reference>
<evidence type="ECO:0000313" key="2">
    <source>
        <dbReference type="EMBL" id="KCZ64542.1"/>
    </source>
</evidence>
<reference evidence="2 3" key="1">
    <citation type="journal article" date="2014" name="Antonie Van Leeuwenhoek">
        <title>Hyphomonas beringensis sp. nov. and Hyphomonas chukchiensis sp. nov., isolated from surface seawater of the Bering Sea and Chukchi Sea.</title>
        <authorList>
            <person name="Li C."/>
            <person name="Lai Q."/>
            <person name="Li G."/>
            <person name="Dong C."/>
            <person name="Wang J."/>
            <person name="Liao Y."/>
            <person name="Shao Z."/>
        </authorList>
    </citation>
    <scope>NUCLEOTIDE SEQUENCE [LARGE SCALE GENOMIC DNA]</scope>
    <source>
        <strain evidence="2 3">22II1-22F38</strain>
    </source>
</reference>
<dbReference type="AlphaFoldDB" id="A0A059EAI5"/>
<organism evidence="2 3">
    <name type="scientific">Hyphomonas atlantica</name>
    <dbReference type="NCBI Taxonomy" id="1280948"/>
    <lineage>
        <taxon>Bacteria</taxon>
        <taxon>Pseudomonadati</taxon>
        <taxon>Pseudomonadota</taxon>
        <taxon>Alphaproteobacteria</taxon>
        <taxon>Hyphomonadales</taxon>
        <taxon>Hyphomonadaceae</taxon>
        <taxon>Hyphomonas</taxon>
    </lineage>
</organism>
<sequence length="109" mass="12794">MDIYHIWFDLKPGTDERAFAKALPAFLDHMKDDGRIETWRMMRCKLGLRPDDVREFHIMIETRDLAQLDTAFRSAAARTGETDELHFSANAMVTNIKFGLFRDWPDWST</sequence>
<protein>
    <submittedName>
        <fullName evidence="2">Uncharacterized protein</fullName>
    </submittedName>
</protein>
<gene>
    <name evidence="1" type="ORF">DCG65_10630</name>
    <name evidence="2" type="ORF">HY36_13185</name>
</gene>
<dbReference type="Proteomes" id="UP000259173">
    <property type="component" value="Unassembled WGS sequence"/>
</dbReference>
<dbReference type="Proteomes" id="UP000024547">
    <property type="component" value="Unassembled WGS sequence"/>
</dbReference>
<proteinExistence type="predicted"/>
<dbReference type="EMBL" id="DMBR01000322">
    <property type="protein sequence ID" value="HAE95008.1"/>
    <property type="molecule type" value="Genomic_DNA"/>
</dbReference>
<dbReference type="STRING" id="1280948.HY36_13185"/>
<dbReference type="RefSeq" id="WP_035548968.1">
    <property type="nucleotide sequence ID" value="NZ_AWFH01000003.1"/>
</dbReference>
<name>A0A059EAI5_9PROT</name>
<dbReference type="EMBL" id="AWFH01000003">
    <property type="protein sequence ID" value="KCZ64542.1"/>
    <property type="molecule type" value="Genomic_DNA"/>
</dbReference>